<evidence type="ECO:0000256" key="2">
    <source>
        <dbReference type="SAM" id="Coils"/>
    </source>
</evidence>
<dbReference type="Proteomes" id="UP000477782">
    <property type="component" value="Unassembled WGS sequence"/>
</dbReference>
<feature type="coiled-coil region" evidence="2">
    <location>
        <begin position="55"/>
        <end position="82"/>
    </location>
</feature>
<dbReference type="EMBL" id="JAAIVJ010000002">
    <property type="protein sequence ID" value="NEY89708.1"/>
    <property type="molecule type" value="Genomic_DNA"/>
</dbReference>
<dbReference type="CDD" id="cd00293">
    <property type="entry name" value="USP-like"/>
    <property type="match status" value="1"/>
</dbReference>
<protein>
    <submittedName>
        <fullName evidence="4">Universal stress protein</fullName>
    </submittedName>
</protein>
<dbReference type="Gene3D" id="3.40.50.12370">
    <property type="match status" value="1"/>
</dbReference>
<reference evidence="4 5" key="1">
    <citation type="submission" date="2020-02" db="EMBL/GenBank/DDBJ databases">
        <authorList>
            <person name="Chen W.-M."/>
        </authorList>
    </citation>
    <scope>NUCLEOTIDE SEQUENCE [LARGE SCALE GENOMIC DNA]</scope>
    <source>
        <strain evidence="4 5">KMS-5</strain>
    </source>
</reference>
<dbReference type="SUPFAM" id="SSF52402">
    <property type="entry name" value="Adenine nucleotide alpha hydrolases-like"/>
    <property type="match status" value="2"/>
</dbReference>
<dbReference type="AlphaFoldDB" id="A0A6M0QQH5"/>
<dbReference type="Pfam" id="PF00582">
    <property type="entry name" value="Usp"/>
    <property type="match status" value="1"/>
</dbReference>
<keyword evidence="5" id="KW-1185">Reference proteome</keyword>
<name>A0A6M0QQH5_9RHOB</name>
<comment type="similarity">
    <text evidence="1">Belongs to the universal stress protein A family.</text>
</comment>
<evidence type="ECO:0000313" key="5">
    <source>
        <dbReference type="Proteomes" id="UP000477782"/>
    </source>
</evidence>
<comment type="caution">
    <text evidence="4">The sequence shown here is derived from an EMBL/GenBank/DDBJ whole genome shotgun (WGS) entry which is preliminary data.</text>
</comment>
<gene>
    <name evidence="4" type="ORF">G4Z14_05300</name>
</gene>
<accession>A0A6M0QQH5</accession>
<sequence>MAYKSILTVLTRAADANLAIGAAARLALAQDAHLDVLVLGVDRTQVGYSYIGSGAIMMQVSLDRAEAEAREAEAAAKAALAAQSPDLRSSVEAAVTQLGALGDIVSQRARFADLVVLPRPYGEGKGAEAEAVIESAMFEGKAPVLVLPEKGLGDVFAPKRVIVAWNQSAEAMTATRLALPLLKAAQIVDITVVDPPPHGPERSDPGGLLCQMLVRHGVHAEVSVLARSLPRVSDVLARHIWDQNADLLVMGAYGHSRFREAILGGATRNMLEKAEIPVFMAH</sequence>
<dbReference type="PRINTS" id="PR01438">
    <property type="entry name" value="UNVRSLSTRESS"/>
</dbReference>
<dbReference type="InterPro" id="IPR006015">
    <property type="entry name" value="Universal_stress_UspA"/>
</dbReference>
<evidence type="ECO:0000313" key="4">
    <source>
        <dbReference type="EMBL" id="NEY89708.1"/>
    </source>
</evidence>
<proteinExistence type="inferred from homology"/>
<evidence type="ECO:0000256" key="1">
    <source>
        <dbReference type="ARBA" id="ARBA00008791"/>
    </source>
</evidence>
<evidence type="ECO:0000259" key="3">
    <source>
        <dbReference type="Pfam" id="PF00582"/>
    </source>
</evidence>
<feature type="domain" description="UspA" evidence="3">
    <location>
        <begin position="159"/>
        <end position="281"/>
    </location>
</feature>
<dbReference type="RefSeq" id="WP_164623748.1">
    <property type="nucleotide sequence ID" value="NZ_JAAIVJ010000002.1"/>
</dbReference>
<keyword evidence="2" id="KW-0175">Coiled coil</keyword>
<organism evidence="4 5">
    <name type="scientific">Tabrizicola oligotrophica</name>
    <dbReference type="NCBI Taxonomy" id="2710650"/>
    <lineage>
        <taxon>Bacteria</taxon>
        <taxon>Pseudomonadati</taxon>
        <taxon>Pseudomonadota</taxon>
        <taxon>Alphaproteobacteria</taxon>
        <taxon>Rhodobacterales</taxon>
        <taxon>Paracoccaceae</taxon>
        <taxon>Tabrizicola</taxon>
    </lineage>
</organism>
<dbReference type="InterPro" id="IPR006016">
    <property type="entry name" value="UspA"/>
</dbReference>